<feature type="transmembrane region" description="Helical" evidence="8">
    <location>
        <begin position="167"/>
        <end position="184"/>
    </location>
</feature>
<keyword evidence="5 8" id="KW-0812">Transmembrane</keyword>
<evidence type="ECO:0000256" key="4">
    <source>
        <dbReference type="ARBA" id="ARBA00022519"/>
    </source>
</evidence>
<dbReference type="InterPro" id="IPR024989">
    <property type="entry name" value="MFS_assoc_dom"/>
</dbReference>
<dbReference type="InterPro" id="IPR026032">
    <property type="entry name" value="HcaT-like"/>
</dbReference>
<feature type="transmembrane region" description="Helical" evidence="8">
    <location>
        <begin position="101"/>
        <end position="118"/>
    </location>
</feature>
<proteinExistence type="predicted"/>
<keyword evidence="6 8" id="KW-1133">Transmembrane helix</keyword>
<feature type="transmembrane region" description="Helical" evidence="8">
    <location>
        <begin position="205"/>
        <end position="224"/>
    </location>
</feature>
<feature type="transmembrane region" description="Helical" evidence="8">
    <location>
        <begin position="76"/>
        <end position="95"/>
    </location>
</feature>
<dbReference type="InterPro" id="IPR036259">
    <property type="entry name" value="MFS_trans_sf"/>
</dbReference>
<keyword evidence="2" id="KW-0813">Transport</keyword>
<feature type="transmembrane region" description="Helical" evidence="8">
    <location>
        <begin position="139"/>
        <end position="161"/>
    </location>
</feature>
<feature type="transmembrane region" description="Helical" evidence="8">
    <location>
        <begin position="21"/>
        <end position="38"/>
    </location>
</feature>
<dbReference type="PANTHER" id="PTHR23522:SF10">
    <property type="entry name" value="3-PHENYLPROPIONIC ACID TRANSPORTER-RELATED"/>
    <property type="match status" value="1"/>
</dbReference>
<evidence type="ECO:0000256" key="1">
    <source>
        <dbReference type="ARBA" id="ARBA00004429"/>
    </source>
</evidence>
<dbReference type="SUPFAM" id="SSF103473">
    <property type="entry name" value="MFS general substrate transporter"/>
    <property type="match status" value="1"/>
</dbReference>
<keyword evidence="11" id="KW-1185">Reference proteome</keyword>
<comment type="subcellular location">
    <subcellularLocation>
        <location evidence="1">Cell inner membrane</location>
        <topology evidence="1">Multi-pass membrane protein</topology>
    </subcellularLocation>
</comment>
<feature type="transmembrane region" description="Helical" evidence="8">
    <location>
        <begin position="338"/>
        <end position="359"/>
    </location>
</feature>
<dbReference type="PIRSF" id="PIRSF004925">
    <property type="entry name" value="HcaT"/>
    <property type="match status" value="1"/>
</dbReference>
<dbReference type="RefSeq" id="WP_344908237.1">
    <property type="nucleotide sequence ID" value="NZ_BAAAYO010000006.1"/>
</dbReference>
<evidence type="ECO:0000256" key="5">
    <source>
        <dbReference type="ARBA" id="ARBA00022692"/>
    </source>
</evidence>
<sequence>MADLSVGESEKRLSTLKRFNFFLYGTIAILTSFFPLYFQEIGLSKIQIGMIMAGGPFISIFANPFWGYWSDRLQNVRRILVLLLIGNLLATVVVFQLREYAWIFAVMLVFFFFNSPTFSQSNSLILNAIENTKYKFGAFRVWGSLGWAIIAVLAGPVISWMGLLNLWVLYGVMMLVSLLFTVGLPRGNVTSKPKKERQSYWKVMFSSKIFFTFVVLGVLISVPNSINQTFVSLYISNLGGSKELIGWSVFLSAIFEIPVFLLFDRYLKKSTKMMIGCLVVVSVLFTVRWLLMSVVGGPLHIIFIQVLHCITFGGYYYVGTSLSAHLIPGEYRATGQAIYALTWGGISGIVAGLVGGWMFDHLGPRVMYEISAIVSLAGVFGFLVMWLQVKKRSEQTA</sequence>
<feature type="transmembrane region" description="Helical" evidence="8">
    <location>
        <begin position="50"/>
        <end position="69"/>
    </location>
</feature>
<dbReference type="Gene3D" id="1.20.1250.20">
    <property type="entry name" value="MFS general substrate transporter like domains"/>
    <property type="match status" value="2"/>
</dbReference>
<gene>
    <name evidence="10" type="ORF">ACFFNY_27660</name>
</gene>
<dbReference type="Pfam" id="PF12832">
    <property type="entry name" value="MFS_1_like"/>
    <property type="match status" value="1"/>
</dbReference>
<feature type="transmembrane region" description="Helical" evidence="8">
    <location>
        <begin position="365"/>
        <end position="387"/>
    </location>
</feature>
<dbReference type="EMBL" id="JBHMAG010000018">
    <property type="protein sequence ID" value="MFB9755370.1"/>
    <property type="molecule type" value="Genomic_DNA"/>
</dbReference>
<evidence type="ECO:0000313" key="10">
    <source>
        <dbReference type="EMBL" id="MFB9755370.1"/>
    </source>
</evidence>
<feature type="transmembrane region" description="Helical" evidence="8">
    <location>
        <begin position="244"/>
        <end position="263"/>
    </location>
</feature>
<comment type="caution">
    <text evidence="10">The sequence shown here is derived from an EMBL/GenBank/DDBJ whole genome shotgun (WGS) entry which is preliminary data.</text>
</comment>
<feature type="transmembrane region" description="Helical" evidence="8">
    <location>
        <begin position="275"/>
        <end position="291"/>
    </location>
</feature>
<feature type="domain" description="Major facilitator superfamily associated" evidence="9">
    <location>
        <begin position="15"/>
        <end position="369"/>
    </location>
</feature>
<evidence type="ECO:0000259" key="9">
    <source>
        <dbReference type="Pfam" id="PF12832"/>
    </source>
</evidence>
<name>A0ABV5W476_9BACL</name>
<evidence type="ECO:0000313" key="11">
    <source>
        <dbReference type="Proteomes" id="UP001589619"/>
    </source>
</evidence>
<keyword evidence="4" id="KW-0997">Cell inner membrane</keyword>
<evidence type="ECO:0000256" key="3">
    <source>
        <dbReference type="ARBA" id="ARBA00022475"/>
    </source>
</evidence>
<organism evidence="10 11">
    <name type="scientific">Paenibacillus hodogayensis</name>
    <dbReference type="NCBI Taxonomy" id="279208"/>
    <lineage>
        <taxon>Bacteria</taxon>
        <taxon>Bacillati</taxon>
        <taxon>Bacillota</taxon>
        <taxon>Bacilli</taxon>
        <taxon>Bacillales</taxon>
        <taxon>Paenibacillaceae</taxon>
        <taxon>Paenibacillus</taxon>
    </lineage>
</organism>
<protein>
    <submittedName>
        <fullName evidence="10">MFS transporter</fullName>
    </submittedName>
</protein>
<keyword evidence="3" id="KW-1003">Cell membrane</keyword>
<evidence type="ECO:0000256" key="2">
    <source>
        <dbReference type="ARBA" id="ARBA00022448"/>
    </source>
</evidence>
<evidence type="ECO:0000256" key="8">
    <source>
        <dbReference type="SAM" id="Phobius"/>
    </source>
</evidence>
<feature type="transmembrane region" description="Helical" evidence="8">
    <location>
        <begin position="297"/>
        <end position="318"/>
    </location>
</feature>
<accession>A0ABV5W476</accession>
<dbReference type="Proteomes" id="UP001589619">
    <property type="component" value="Unassembled WGS sequence"/>
</dbReference>
<reference evidence="10 11" key="1">
    <citation type="submission" date="2024-09" db="EMBL/GenBank/DDBJ databases">
        <authorList>
            <person name="Sun Q."/>
            <person name="Mori K."/>
        </authorList>
    </citation>
    <scope>NUCLEOTIDE SEQUENCE [LARGE SCALE GENOMIC DNA]</scope>
    <source>
        <strain evidence="10 11">JCM 12520</strain>
    </source>
</reference>
<evidence type="ECO:0000256" key="7">
    <source>
        <dbReference type="ARBA" id="ARBA00023136"/>
    </source>
</evidence>
<keyword evidence="7 8" id="KW-0472">Membrane</keyword>
<dbReference type="PANTHER" id="PTHR23522">
    <property type="entry name" value="BLL5896 PROTEIN"/>
    <property type="match status" value="1"/>
</dbReference>
<evidence type="ECO:0000256" key="6">
    <source>
        <dbReference type="ARBA" id="ARBA00022989"/>
    </source>
</evidence>